<organism evidence="1">
    <name type="scientific">viral metagenome</name>
    <dbReference type="NCBI Taxonomy" id="1070528"/>
    <lineage>
        <taxon>unclassified sequences</taxon>
        <taxon>metagenomes</taxon>
        <taxon>organismal metagenomes</taxon>
    </lineage>
</organism>
<proteinExistence type="predicted"/>
<dbReference type="EMBL" id="MT141474">
    <property type="protein sequence ID" value="QJA62557.1"/>
    <property type="molecule type" value="Genomic_DNA"/>
</dbReference>
<sequence>MPLYRRPEHHTSIVRANLAPRHLKYLLAVTERTGLCRAAALRAILDDYEALHGMERADQFEDPDGRWAMDAYEER</sequence>
<gene>
    <name evidence="1" type="ORF">MM415B00764_0023</name>
</gene>
<accession>A0A6M3IZX8</accession>
<name>A0A6M3IZX8_9ZZZZ</name>
<dbReference type="AlphaFoldDB" id="A0A6M3IZX8"/>
<reference evidence="1" key="1">
    <citation type="submission" date="2020-03" db="EMBL/GenBank/DDBJ databases">
        <title>The deep terrestrial virosphere.</title>
        <authorList>
            <person name="Holmfeldt K."/>
            <person name="Nilsson E."/>
            <person name="Simone D."/>
            <person name="Lopez-Fernandez M."/>
            <person name="Wu X."/>
            <person name="de Brujin I."/>
            <person name="Lundin D."/>
            <person name="Andersson A."/>
            <person name="Bertilsson S."/>
            <person name="Dopson M."/>
        </authorList>
    </citation>
    <scope>NUCLEOTIDE SEQUENCE</scope>
    <source>
        <strain evidence="1">MM415B00764</strain>
    </source>
</reference>
<evidence type="ECO:0000313" key="1">
    <source>
        <dbReference type="EMBL" id="QJA62557.1"/>
    </source>
</evidence>
<protein>
    <submittedName>
        <fullName evidence="1">Uncharacterized protein</fullName>
    </submittedName>
</protein>